<proteinExistence type="predicted"/>
<evidence type="ECO:0000313" key="2">
    <source>
        <dbReference type="EMBL" id="MBB5873541.1"/>
    </source>
</evidence>
<keyword evidence="3" id="KW-1185">Reference proteome</keyword>
<dbReference type="Proteomes" id="UP000587527">
    <property type="component" value="Unassembled WGS sequence"/>
</dbReference>
<dbReference type="EMBL" id="JACHMN010000003">
    <property type="protein sequence ID" value="MBB5873541.1"/>
    <property type="molecule type" value="Genomic_DNA"/>
</dbReference>
<accession>A0A841C3Y7</accession>
<evidence type="ECO:0000256" key="1">
    <source>
        <dbReference type="SAM" id="Phobius"/>
    </source>
</evidence>
<sequence>MPTHVESRGPNEAKSPYLGGRTGLIAGYIEYVMQAGFVLASLAVIGFTFVAFDEPIAEGWGFLVFGFLLLAIFVPLGIVFARDTTLTRQRWRRLDTVGVPAIAEILEITTIILDETDGTRLRLRISGPGFTPFEASLECEYRRPMLQVGDRLNAVVDPSDQLFAVLAAPRPRG</sequence>
<evidence type="ECO:0000313" key="3">
    <source>
        <dbReference type="Proteomes" id="UP000587527"/>
    </source>
</evidence>
<gene>
    <name evidence="2" type="ORF">F4553_006975</name>
</gene>
<comment type="caution">
    <text evidence="2">The sequence shown here is derived from an EMBL/GenBank/DDBJ whole genome shotgun (WGS) entry which is preliminary data.</text>
</comment>
<reference evidence="2 3" key="1">
    <citation type="submission" date="2020-08" db="EMBL/GenBank/DDBJ databases">
        <title>Sequencing the genomes of 1000 actinobacteria strains.</title>
        <authorList>
            <person name="Klenk H.-P."/>
        </authorList>
    </citation>
    <scope>NUCLEOTIDE SEQUENCE [LARGE SCALE GENOMIC DNA]</scope>
    <source>
        <strain evidence="2 3">DSM 45362</strain>
    </source>
</reference>
<keyword evidence="1" id="KW-0812">Transmembrane</keyword>
<feature type="transmembrane region" description="Helical" evidence="1">
    <location>
        <begin position="62"/>
        <end position="81"/>
    </location>
</feature>
<dbReference type="AlphaFoldDB" id="A0A841C3Y7"/>
<organism evidence="2 3">
    <name type="scientific">Allocatelliglobosispora scoriae</name>
    <dbReference type="NCBI Taxonomy" id="643052"/>
    <lineage>
        <taxon>Bacteria</taxon>
        <taxon>Bacillati</taxon>
        <taxon>Actinomycetota</taxon>
        <taxon>Actinomycetes</taxon>
        <taxon>Micromonosporales</taxon>
        <taxon>Micromonosporaceae</taxon>
        <taxon>Allocatelliglobosispora</taxon>
    </lineage>
</organism>
<dbReference type="RefSeq" id="WP_184844890.1">
    <property type="nucleotide sequence ID" value="NZ_JACHMN010000003.1"/>
</dbReference>
<name>A0A841C3Y7_9ACTN</name>
<feature type="transmembrane region" description="Helical" evidence="1">
    <location>
        <begin position="31"/>
        <end position="50"/>
    </location>
</feature>
<keyword evidence="1" id="KW-0472">Membrane</keyword>
<keyword evidence="1" id="KW-1133">Transmembrane helix</keyword>
<protein>
    <submittedName>
        <fullName evidence="2">Uncharacterized protein</fullName>
    </submittedName>
</protein>